<sequence>MSEKAIEEANNESEDGQSFEPEALTDHLRELRSCLIKSFIVIIVGFAVSYCFIKPIGTWFFKPLIEVLPATSTLIFTSYQEGFFFI</sequence>
<keyword evidence="3 5" id="KW-1133">Transmembrane helix</keyword>
<keyword evidence="2 5" id="KW-0812">Transmembrane</keyword>
<dbReference type="Proteomes" id="UP000717534">
    <property type="component" value="Unassembled WGS sequence"/>
</dbReference>
<protein>
    <submittedName>
        <fullName evidence="6">Twin-arginine translocase subunit TatC</fullName>
    </submittedName>
</protein>
<dbReference type="EMBL" id="JAFITO010000002">
    <property type="protein sequence ID" value="MBN4067987.1"/>
    <property type="molecule type" value="Genomic_DNA"/>
</dbReference>
<evidence type="ECO:0000313" key="7">
    <source>
        <dbReference type="Proteomes" id="UP000717534"/>
    </source>
</evidence>
<comment type="caution">
    <text evidence="6">The sequence shown here is derived from an EMBL/GenBank/DDBJ whole genome shotgun (WGS) entry which is preliminary data.</text>
</comment>
<reference evidence="6 7" key="1">
    <citation type="submission" date="2021-02" db="EMBL/GenBank/DDBJ databases">
        <title>Activity-based single-cell genomes from oceanic crustal fluid captures similar information to metagenomic and metatranscriptomic surveys with orders of magnitude less sampling.</title>
        <authorList>
            <person name="D'Angelo T.S."/>
            <person name="Orcutt B.N."/>
        </authorList>
    </citation>
    <scope>NUCLEOTIDE SEQUENCE [LARGE SCALE GENOMIC DNA]</scope>
    <source>
        <strain evidence="6">AH-315-G02</strain>
    </source>
</reference>
<accession>A0ABS3ASS6</accession>
<evidence type="ECO:0000256" key="3">
    <source>
        <dbReference type="ARBA" id="ARBA00022989"/>
    </source>
</evidence>
<comment type="subcellular location">
    <subcellularLocation>
        <location evidence="1">Membrane</location>
        <topology evidence="1">Multi-pass membrane protein</topology>
    </subcellularLocation>
</comment>
<evidence type="ECO:0000256" key="1">
    <source>
        <dbReference type="ARBA" id="ARBA00004141"/>
    </source>
</evidence>
<keyword evidence="4 5" id="KW-0472">Membrane</keyword>
<dbReference type="Pfam" id="PF00902">
    <property type="entry name" value="TatC"/>
    <property type="match status" value="1"/>
</dbReference>
<evidence type="ECO:0000313" key="6">
    <source>
        <dbReference type="EMBL" id="MBN4067987.1"/>
    </source>
</evidence>
<organism evidence="6 7">
    <name type="scientific">Desulfotalea psychrophila</name>
    <dbReference type="NCBI Taxonomy" id="84980"/>
    <lineage>
        <taxon>Bacteria</taxon>
        <taxon>Pseudomonadati</taxon>
        <taxon>Thermodesulfobacteriota</taxon>
        <taxon>Desulfobulbia</taxon>
        <taxon>Desulfobulbales</taxon>
        <taxon>Desulfocapsaceae</taxon>
        <taxon>Desulfotalea</taxon>
    </lineage>
</organism>
<evidence type="ECO:0000256" key="4">
    <source>
        <dbReference type="ARBA" id="ARBA00023136"/>
    </source>
</evidence>
<gene>
    <name evidence="6" type="ORF">JYU06_00470</name>
</gene>
<evidence type="ECO:0000256" key="5">
    <source>
        <dbReference type="SAM" id="Phobius"/>
    </source>
</evidence>
<feature type="transmembrane region" description="Helical" evidence="5">
    <location>
        <begin position="35"/>
        <end position="53"/>
    </location>
</feature>
<proteinExistence type="predicted"/>
<evidence type="ECO:0000256" key="2">
    <source>
        <dbReference type="ARBA" id="ARBA00022692"/>
    </source>
</evidence>
<name>A0ABS3ASS6_9BACT</name>
<keyword evidence="7" id="KW-1185">Reference proteome</keyword>
<dbReference type="InterPro" id="IPR002033">
    <property type="entry name" value="TatC"/>
</dbReference>